<proteinExistence type="predicted"/>
<keyword evidence="3" id="KW-1185">Reference proteome</keyword>
<gene>
    <name evidence="2" type="ORF">SNE40_005346</name>
</gene>
<dbReference type="GO" id="GO:0003824">
    <property type="term" value="F:catalytic activity"/>
    <property type="evidence" value="ECO:0007669"/>
    <property type="project" value="InterPro"/>
</dbReference>
<protein>
    <recommendedName>
        <fullName evidence="1">Reverse transcriptase domain-containing protein</fullName>
    </recommendedName>
</protein>
<evidence type="ECO:0000259" key="1">
    <source>
        <dbReference type="PROSITE" id="PS50878"/>
    </source>
</evidence>
<evidence type="ECO:0000313" key="3">
    <source>
        <dbReference type="Proteomes" id="UP001347796"/>
    </source>
</evidence>
<dbReference type="CDD" id="cd01650">
    <property type="entry name" value="RT_nLTR_like"/>
    <property type="match status" value="1"/>
</dbReference>
<reference evidence="2 3" key="1">
    <citation type="submission" date="2024-01" db="EMBL/GenBank/DDBJ databases">
        <title>The genome of the rayed Mediterranean limpet Patella caerulea (Linnaeus, 1758).</title>
        <authorList>
            <person name="Anh-Thu Weber A."/>
            <person name="Halstead-Nussloch G."/>
        </authorList>
    </citation>
    <scope>NUCLEOTIDE SEQUENCE [LARGE SCALE GENOMIC DNA]</scope>
    <source>
        <strain evidence="2">AATW-2023a</strain>
        <tissue evidence="2">Whole specimen</tissue>
    </source>
</reference>
<sequence length="1032" mass="118155">MITYTKAELLKIGELCYQHKQGNCSIFKQSQLINVKSTDLKRGVRGGKRRIKPIITVRESKINTNHVNHNNLISICPIKVKPDSKQNTCQFVNLCLVNSRSVRNKADELHEFIIENDFDLFASTETWLKHNDSFVINKLIPDNYKYFLVNRCNRNGGGVALIHKESINVMCVAPSTYSSFEVLQNNIQLKSCVLRIVIIYRPPQSRVNKCSIDIFLDEFSDFLHGIQDGPEDFIILGDFNIHVDKSNDSAVNRFKEVLNSFNLKQHVSQPTHKGGHILDLVITRANSDLIKSLKVEDNLISDHYCVITELIFAKPKPKRTLISYRNTKNLCVDNFKTSIISSKLLDRVQGVPDVDDQIKLYNAVLTNILDEHAPVVTRNIILRPNRKWFSDDIRQSKIDRRQAEKRWRKSKLEIDRDLYKQARNETNCLISLSKRNYISNSFIQNKKNPRQIYKLTSSFLKNQGHRFQNTSTGLTEKFSTFFHEKIDKIRSEFPDHVSIALPEEKLFAGSSLTSFSPTSNTELKDLISKSSSSSCNLDPIPTWLLKQCINELLPIITHIANTSILHGNVSQFTKIAHVKPLLKKPNLDPDNLKNFRPVSNLSYISKLIEKVISTRLKHHFVMNNLDEQFQSAYKRGHSTETALLRVYNDIVTNIDNKQPVVLVLLDLSAAFDTIDHDVLLNRLQTRFGVDKLCLKWIRSYLTDRSQYVVMDNATSSPKTLRFGVPQGSVLGPLLFTAYTTPIGDIIRKHGINFHIYADDTQLYLALKPSNDSNEICKLEACIDDIKNWMNLNFLKLNDDKTEVILISRKSLSQAIKIGDSTITSSHSVKNLGVYFDHDLKMKSHISTISKSLNFHLYNIGKLRPFITSDIAKMLTNAFVLSKLDYCNSLLYQLPASDINRLQKIQNKAARIVSLTKQSEHITPVLQNLHWLPVYQRIHFKIGLLTFNCLNNSCSPQYLNELLTPYKPFRNLRSAEKNLLHVPTVKTKMGERAFVYASANVWNALPSNVKNSANVVVFKRNLKTELFKRAFKP</sequence>
<dbReference type="Pfam" id="PF14529">
    <property type="entry name" value="Exo_endo_phos_2"/>
    <property type="match status" value="1"/>
</dbReference>
<dbReference type="PROSITE" id="PS50878">
    <property type="entry name" value="RT_POL"/>
    <property type="match status" value="1"/>
</dbReference>
<feature type="domain" description="Reverse transcriptase" evidence="1">
    <location>
        <begin position="562"/>
        <end position="835"/>
    </location>
</feature>
<dbReference type="PANTHER" id="PTHR46670:SF3">
    <property type="entry name" value="ENDONUCLEASE_EXONUCLEASE_PHOSPHATASE DOMAIN-CONTAINING PROTEIN"/>
    <property type="match status" value="1"/>
</dbReference>
<dbReference type="AlphaFoldDB" id="A0AAN8K7Y9"/>
<dbReference type="SUPFAM" id="SSF56219">
    <property type="entry name" value="DNase I-like"/>
    <property type="match status" value="1"/>
</dbReference>
<dbReference type="Pfam" id="PF00078">
    <property type="entry name" value="RVT_1"/>
    <property type="match status" value="1"/>
</dbReference>
<accession>A0AAN8K7Y9</accession>
<dbReference type="EMBL" id="JAZGQO010000004">
    <property type="protein sequence ID" value="KAK6187283.1"/>
    <property type="molecule type" value="Genomic_DNA"/>
</dbReference>
<organism evidence="2 3">
    <name type="scientific">Patella caerulea</name>
    <name type="common">Rayed Mediterranean limpet</name>
    <dbReference type="NCBI Taxonomy" id="87958"/>
    <lineage>
        <taxon>Eukaryota</taxon>
        <taxon>Metazoa</taxon>
        <taxon>Spiralia</taxon>
        <taxon>Lophotrochozoa</taxon>
        <taxon>Mollusca</taxon>
        <taxon>Gastropoda</taxon>
        <taxon>Patellogastropoda</taxon>
        <taxon>Patelloidea</taxon>
        <taxon>Patellidae</taxon>
        <taxon>Patella</taxon>
    </lineage>
</organism>
<dbReference type="Proteomes" id="UP001347796">
    <property type="component" value="Unassembled WGS sequence"/>
</dbReference>
<dbReference type="InterPro" id="IPR005135">
    <property type="entry name" value="Endo/exonuclease/phosphatase"/>
</dbReference>
<dbReference type="SUPFAM" id="SSF56672">
    <property type="entry name" value="DNA/RNA polymerases"/>
    <property type="match status" value="1"/>
</dbReference>
<dbReference type="Gene3D" id="3.60.10.10">
    <property type="entry name" value="Endonuclease/exonuclease/phosphatase"/>
    <property type="match status" value="1"/>
</dbReference>
<dbReference type="PANTHER" id="PTHR46670">
    <property type="entry name" value="ENDO/EXONUCLEASE/PHOSPHATASE DOMAIN-CONTAINING PROTEIN"/>
    <property type="match status" value="1"/>
</dbReference>
<dbReference type="InterPro" id="IPR000477">
    <property type="entry name" value="RT_dom"/>
</dbReference>
<dbReference type="InterPro" id="IPR036691">
    <property type="entry name" value="Endo/exonu/phosph_ase_sf"/>
</dbReference>
<dbReference type="InterPro" id="IPR043502">
    <property type="entry name" value="DNA/RNA_pol_sf"/>
</dbReference>
<comment type="caution">
    <text evidence="2">The sequence shown here is derived from an EMBL/GenBank/DDBJ whole genome shotgun (WGS) entry which is preliminary data.</text>
</comment>
<evidence type="ECO:0000313" key="2">
    <source>
        <dbReference type="EMBL" id="KAK6187283.1"/>
    </source>
</evidence>
<name>A0AAN8K7Y9_PATCE</name>